<gene>
    <name evidence="13" type="ORF">WJX73_008607</name>
</gene>
<dbReference type="InterPro" id="IPR028098">
    <property type="entry name" value="Glyco_trans_4-like_N"/>
</dbReference>
<evidence type="ECO:0000259" key="12">
    <source>
        <dbReference type="Pfam" id="PF13439"/>
    </source>
</evidence>
<dbReference type="EMBL" id="JALJOQ010000076">
    <property type="protein sequence ID" value="KAK9801414.1"/>
    <property type="molecule type" value="Genomic_DNA"/>
</dbReference>
<evidence type="ECO:0000256" key="8">
    <source>
        <dbReference type="ARBA" id="ARBA00045103"/>
    </source>
</evidence>
<dbReference type="Proteomes" id="UP001465755">
    <property type="component" value="Unassembled WGS sequence"/>
</dbReference>
<dbReference type="EC" id="2.4.1.257" evidence="10"/>
<comment type="catalytic activity">
    <reaction evidence="8 10">
        <text>a beta-D-Man-(1-&gt;4)-beta-D-GlcNAc-(1-&gt;4)-alpha-D-GlcNAc-diphospho-di-trans,poly-cis-dolichol + GDP-alpha-D-mannose = an alpha-D-Man-(1-&gt;3)-beta-D-Man-(1-&gt;4)-beta-D-GlcNAc-(1-&gt;4)-alpha-D-GlcNAc-diphospho-di-trans,poly-cis-dolichol + GDP + H(+)</text>
        <dbReference type="Rhea" id="RHEA:29515"/>
        <dbReference type="Rhea" id="RHEA-COMP:19511"/>
        <dbReference type="Rhea" id="RHEA-COMP:19513"/>
        <dbReference type="ChEBI" id="CHEBI:15378"/>
        <dbReference type="ChEBI" id="CHEBI:57527"/>
        <dbReference type="ChEBI" id="CHEBI:58189"/>
        <dbReference type="ChEBI" id="CHEBI:58472"/>
        <dbReference type="ChEBI" id="CHEBI:132510"/>
        <dbReference type="EC" id="2.4.1.132"/>
    </reaction>
    <physiologicalReaction direction="left-to-right" evidence="8 10">
        <dbReference type="Rhea" id="RHEA:29516"/>
    </physiologicalReaction>
</comment>
<keyword evidence="2 10" id="KW-0328">Glycosyltransferase</keyword>
<evidence type="ECO:0000256" key="3">
    <source>
        <dbReference type="ARBA" id="ARBA00022679"/>
    </source>
</evidence>
<dbReference type="GO" id="GO:0005789">
    <property type="term" value="C:endoplasmic reticulum membrane"/>
    <property type="evidence" value="ECO:0007669"/>
    <property type="project" value="UniProtKB-SubCell"/>
</dbReference>
<protein>
    <recommendedName>
        <fullName evidence="10">Alpha-1,3/1,6-mannosyltransferase ALG2</fullName>
        <ecNumber evidence="10">2.4.1.132</ecNumber>
        <ecNumber evidence="10">2.4.1.257</ecNumber>
    </recommendedName>
    <alternativeName>
        <fullName evidence="10">GDP-Man:Man(1)GlcNAc(2)-PP-Dol alpha-1,3-mannosyltransferase</fullName>
    </alternativeName>
</protein>
<comment type="subcellular location">
    <subcellularLocation>
        <location evidence="10">Endoplasmic reticulum membrane</location>
        <topology evidence="10">Single-pass membrane protein</topology>
    </subcellularLocation>
</comment>
<accession>A0AAW1P0W2</accession>
<evidence type="ECO:0000313" key="14">
    <source>
        <dbReference type="Proteomes" id="UP001465755"/>
    </source>
</evidence>
<evidence type="ECO:0000256" key="1">
    <source>
        <dbReference type="ARBA" id="ARBA00004922"/>
    </source>
</evidence>
<comment type="pathway">
    <text evidence="1 10">Protein modification; protein glycosylation.</text>
</comment>
<proteinExistence type="inferred from homology"/>
<evidence type="ECO:0000256" key="5">
    <source>
        <dbReference type="ARBA" id="ARBA00022824"/>
    </source>
</evidence>
<evidence type="ECO:0000256" key="10">
    <source>
        <dbReference type="RuleBase" id="RU367136"/>
    </source>
</evidence>
<sequence length="442" mass="48422">MRIAFCHPDLGLGGAERLIVDAATELASSGQEVDVWTAFHDRGRCFAETVDGPFSVTVAGSWFPRSIGSRLTALCAYIRCTLVAISLAWSAWRRSRTYDIIFVDQVSVVIPVLRLLTGAQILFYCHYPDYLLAGKRGRLHTAYRAPLNWLEETTTGQAHCILVNSCFTQGIFKQAFQRLDARGLQPQVLHPAIQLPPTDTLVPVGQPLPGPSSPDNPFDADLHAWLAESPLIFLSINRFERKKNVGLAVHALHALLSSLPRPSGDASSTQLSRARLVLAGGYDSRLAENREHFAELQGLVQELHLQGQVRLVPSCTDAQKWALLRACTAVLYTPEGEHFGIVPLEAMACCRPVVAVASGGPLETVVSGQTGYLCPPRSAEFAEAMALLAAPKTARQMGQKAREHVEARFSRKAFGTRLLGIMQGLDAERQKKLTQRNRKKAA</sequence>
<comment type="function">
    <text evidence="10">Mannosylates Man(2)GlcNAc(2)-dolichol diphosphate and Man(1)GlcNAc(2)-dolichol diphosphate to form Man(3)GlcNAc(2)-dolichol diphosphate.</text>
</comment>
<dbReference type="CDD" id="cd03805">
    <property type="entry name" value="GT4_ALG2-like"/>
    <property type="match status" value="1"/>
</dbReference>
<evidence type="ECO:0000256" key="9">
    <source>
        <dbReference type="ARBA" id="ARBA00045104"/>
    </source>
</evidence>
<dbReference type="Pfam" id="PF00534">
    <property type="entry name" value="Glycos_transf_1"/>
    <property type="match status" value="1"/>
</dbReference>
<dbReference type="EC" id="2.4.1.132" evidence="10"/>
<dbReference type="GO" id="GO:0004378">
    <property type="term" value="F:GDP-Man:Man(1)GlcNAc(2)-PP-Dol alpha-1,3-mannosyltransferase activity"/>
    <property type="evidence" value="ECO:0007669"/>
    <property type="project" value="UniProtKB-UniRule"/>
</dbReference>
<evidence type="ECO:0000313" key="13">
    <source>
        <dbReference type="EMBL" id="KAK9801414.1"/>
    </source>
</evidence>
<keyword evidence="14" id="KW-1185">Reference proteome</keyword>
<dbReference type="PANTHER" id="PTHR45918:SF1">
    <property type="entry name" value="ALPHA-1,3_1,6-MANNOSYLTRANSFERASE ALG2"/>
    <property type="match status" value="1"/>
</dbReference>
<evidence type="ECO:0000256" key="7">
    <source>
        <dbReference type="ARBA" id="ARBA00023136"/>
    </source>
</evidence>
<dbReference type="InterPro" id="IPR001296">
    <property type="entry name" value="Glyco_trans_1"/>
</dbReference>
<organism evidence="13 14">
    <name type="scientific">Symbiochloris irregularis</name>
    <dbReference type="NCBI Taxonomy" id="706552"/>
    <lineage>
        <taxon>Eukaryota</taxon>
        <taxon>Viridiplantae</taxon>
        <taxon>Chlorophyta</taxon>
        <taxon>core chlorophytes</taxon>
        <taxon>Trebouxiophyceae</taxon>
        <taxon>Trebouxiales</taxon>
        <taxon>Trebouxiaceae</taxon>
        <taxon>Symbiochloris</taxon>
    </lineage>
</organism>
<dbReference type="GO" id="GO:0102704">
    <property type="term" value="F:GDP-Man:Man(2)GlcNAc(2)-PP-Dol alpha-1,6-mannosyltransferase activity"/>
    <property type="evidence" value="ECO:0007669"/>
    <property type="project" value="UniProtKB-UniRule"/>
</dbReference>
<keyword evidence="7" id="KW-0472">Membrane</keyword>
<comment type="similarity">
    <text evidence="10">Belongs to the glycosyltransferase group 1 family.</text>
</comment>
<keyword evidence="3 10" id="KW-0808">Transferase</keyword>
<reference evidence="13 14" key="1">
    <citation type="journal article" date="2024" name="Nat. Commun.">
        <title>Phylogenomics reveals the evolutionary origins of lichenization in chlorophyte algae.</title>
        <authorList>
            <person name="Puginier C."/>
            <person name="Libourel C."/>
            <person name="Otte J."/>
            <person name="Skaloud P."/>
            <person name="Haon M."/>
            <person name="Grisel S."/>
            <person name="Petersen M."/>
            <person name="Berrin J.G."/>
            <person name="Delaux P.M."/>
            <person name="Dal Grande F."/>
            <person name="Keller J."/>
        </authorList>
    </citation>
    <scope>NUCLEOTIDE SEQUENCE [LARGE SCALE GENOMIC DNA]</scope>
    <source>
        <strain evidence="13 14">SAG 2036</strain>
    </source>
</reference>
<keyword evidence="5" id="KW-0256">Endoplasmic reticulum</keyword>
<evidence type="ECO:0000259" key="11">
    <source>
        <dbReference type="Pfam" id="PF00534"/>
    </source>
</evidence>
<evidence type="ECO:0000256" key="4">
    <source>
        <dbReference type="ARBA" id="ARBA00022692"/>
    </source>
</evidence>
<keyword evidence="6" id="KW-1133">Transmembrane helix</keyword>
<evidence type="ECO:0000256" key="2">
    <source>
        <dbReference type="ARBA" id="ARBA00022676"/>
    </source>
</evidence>
<dbReference type="AlphaFoldDB" id="A0AAW1P0W2"/>
<comment type="caution">
    <text evidence="13">The sequence shown here is derived from an EMBL/GenBank/DDBJ whole genome shotgun (WGS) entry which is preliminary data.</text>
</comment>
<comment type="catalytic activity">
    <reaction evidence="9 10">
        <text>an alpha-D-Man-(1-&gt;3)-beta-D-Man-(1-&gt;4)-beta-D-GlcNAc-(1-&gt;4)-alpha-D-GlcNAc-diphospho-di-trans,poly-cis-dolichol + GDP-alpha-D-mannose = an alpha-D-Man-(1-&gt;3)-[alpha-D-Man-(1-&gt;6)]-beta-D-Man-(1-&gt;4)-beta-D-GlcNAc-(1-&gt;4)-alpha-D-GlcNAc-diphospho-di-trans,poly-cis-dolichol + GDP + H(+)</text>
        <dbReference type="Rhea" id="RHEA:29519"/>
        <dbReference type="Rhea" id="RHEA-COMP:19513"/>
        <dbReference type="Rhea" id="RHEA-COMP:19515"/>
        <dbReference type="ChEBI" id="CHEBI:15378"/>
        <dbReference type="ChEBI" id="CHEBI:57527"/>
        <dbReference type="ChEBI" id="CHEBI:58189"/>
        <dbReference type="ChEBI" id="CHEBI:132510"/>
        <dbReference type="ChEBI" id="CHEBI:132511"/>
        <dbReference type="EC" id="2.4.1.257"/>
    </reaction>
    <physiologicalReaction direction="left-to-right" evidence="9 10">
        <dbReference type="Rhea" id="RHEA:29520"/>
    </physiologicalReaction>
</comment>
<dbReference type="Gene3D" id="3.40.50.2000">
    <property type="entry name" value="Glycogen Phosphorylase B"/>
    <property type="match status" value="2"/>
</dbReference>
<dbReference type="Pfam" id="PF13439">
    <property type="entry name" value="Glyco_transf_4"/>
    <property type="match status" value="1"/>
</dbReference>
<feature type="domain" description="Glycosyltransferase subfamily 4-like N-terminal" evidence="12">
    <location>
        <begin position="13"/>
        <end position="174"/>
    </location>
</feature>
<dbReference type="PANTHER" id="PTHR45918">
    <property type="entry name" value="ALPHA-1,3/1,6-MANNOSYLTRANSFERASE ALG2"/>
    <property type="match status" value="1"/>
</dbReference>
<dbReference type="SUPFAM" id="SSF53756">
    <property type="entry name" value="UDP-Glycosyltransferase/glycogen phosphorylase"/>
    <property type="match status" value="1"/>
</dbReference>
<evidence type="ECO:0000256" key="6">
    <source>
        <dbReference type="ARBA" id="ARBA00022989"/>
    </source>
</evidence>
<name>A0AAW1P0W2_9CHLO</name>
<keyword evidence="4" id="KW-0812">Transmembrane</keyword>
<dbReference type="InterPro" id="IPR027054">
    <property type="entry name" value="ALG2"/>
</dbReference>
<feature type="domain" description="Glycosyl transferase family 1" evidence="11">
    <location>
        <begin position="228"/>
        <end position="403"/>
    </location>
</feature>